<feature type="domain" description="Transglutaminase-like" evidence="1">
    <location>
        <begin position="30"/>
        <end position="138"/>
    </location>
</feature>
<protein>
    <submittedName>
        <fullName evidence="2">Transglutaminase family protein</fullName>
    </submittedName>
</protein>
<evidence type="ECO:0000313" key="2">
    <source>
        <dbReference type="EMBL" id="MED4400721.1"/>
    </source>
</evidence>
<dbReference type="EMBL" id="JARTFS010000005">
    <property type="protein sequence ID" value="MED4400721.1"/>
    <property type="molecule type" value="Genomic_DNA"/>
</dbReference>
<evidence type="ECO:0000313" key="3">
    <source>
        <dbReference type="Proteomes" id="UP001342826"/>
    </source>
</evidence>
<dbReference type="InterPro" id="IPR038765">
    <property type="entry name" value="Papain-like_cys_pep_sf"/>
</dbReference>
<proteinExistence type="predicted"/>
<keyword evidence="3" id="KW-1185">Reference proteome</keyword>
<reference evidence="2 3" key="1">
    <citation type="submission" date="2023-03" db="EMBL/GenBank/DDBJ databases">
        <title>Bacillus Genome Sequencing.</title>
        <authorList>
            <person name="Dunlap C."/>
        </authorList>
    </citation>
    <scope>NUCLEOTIDE SEQUENCE [LARGE SCALE GENOMIC DNA]</scope>
    <source>
        <strain evidence="2 3">NRS-1717</strain>
    </source>
</reference>
<dbReference type="GeneID" id="301140894"/>
<dbReference type="Pfam" id="PF01841">
    <property type="entry name" value="Transglut_core"/>
    <property type="match status" value="1"/>
</dbReference>
<dbReference type="PANTHER" id="PTHR33490">
    <property type="entry name" value="BLR5614 PROTEIN-RELATED"/>
    <property type="match status" value="1"/>
</dbReference>
<dbReference type="SUPFAM" id="SSF54001">
    <property type="entry name" value="Cysteine proteinases"/>
    <property type="match status" value="1"/>
</dbReference>
<organism evidence="2 3">
    <name type="scientific">Metabacillus fastidiosus</name>
    <dbReference type="NCBI Taxonomy" id="1458"/>
    <lineage>
        <taxon>Bacteria</taxon>
        <taxon>Bacillati</taxon>
        <taxon>Bacillota</taxon>
        <taxon>Bacilli</taxon>
        <taxon>Bacillales</taxon>
        <taxon>Bacillaceae</taxon>
        <taxon>Metabacillus</taxon>
    </lineage>
</organism>
<gene>
    <name evidence="2" type="ORF">P9271_05175</name>
</gene>
<dbReference type="RefSeq" id="WP_066228668.1">
    <property type="nucleotide sequence ID" value="NZ_JARTFQ010000005.1"/>
</dbReference>
<accession>A0ABU6NXX7</accession>
<comment type="caution">
    <text evidence="2">The sequence shown here is derived from an EMBL/GenBank/DDBJ whole genome shotgun (WGS) entry which is preliminary data.</text>
</comment>
<dbReference type="InterPro" id="IPR002931">
    <property type="entry name" value="Transglutaminase-like"/>
</dbReference>
<dbReference type="Proteomes" id="UP001342826">
    <property type="component" value="Unassembled WGS sequence"/>
</dbReference>
<sequence>MDMICESDKLDDYLLECNEVNYSHPLIREKADELFNPSQTEMEKVQIAFEFVRDEVFHSADIQGKHVTCYASEVLAYKEGICYAKSNLLAALLRSQGIPAGFCYQRLMLFDTPEKGYCIHALNAVFLKSVNKWVRLDARGNKEGINAQFSIHEEKLAFSINEACDEKDYPVIYVQPHPKTLAVLQSHTNVREMYTYHLPDNL</sequence>
<name>A0ABU6NXX7_9BACI</name>
<dbReference type="Gene3D" id="3.10.620.30">
    <property type="match status" value="1"/>
</dbReference>
<evidence type="ECO:0000259" key="1">
    <source>
        <dbReference type="Pfam" id="PF01841"/>
    </source>
</evidence>
<dbReference type="PANTHER" id="PTHR33490:SF3">
    <property type="entry name" value="CONSERVED INTEGRAL MEMBRANE PROTEIN"/>
    <property type="match status" value="1"/>
</dbReference>